<dbReference type="Proteomes" id="UP000272051">
    <property type="component" value="Unassembled WGS sequence"/>
</dbReference>
<protein>
    <recommendedName>
        <fullName evidence="3">Archaeal Type IV pilin N-terminal domain-containing protein</fullName>
    </recommendedName>
</protein>
<evidence type="ECO:0008006" key="3">
    <source>
        <dbReference type="Google" id="ProtNLM"/>
    </source>
</evidence>
<dbReference type="EMBL" id="QMQX01000174">
    <property type="protein sequence ID" value="RLE50342.1"/>
    <property type="molecule type" value="Genomic_DNA"/>
</dbReference>
<evidence type="ECO:0000313" key="2">
    <source>
        <dbReference type="Proteomes" id="UP000272051"/>
    </source>
</evidence>
<accession>A0A497ETI8</accession>
<organism evidence="1 2">
    <name type="scientific">Thermoproteota archaeon</name>
    <dbReference type="NCBI Taxonomy" id="2056631"/>
    <lineage>
        <taxon>Archaea</taxon>
        <taxon>Thermoproteota</taxon>
    </lineage>
</organism>
<proteinExistence type="predicted"/>
<gene>
    <name evidence="1" type="ORF">DRJ33_07495</name>
</gene>
<reference evidence="1 2" key="1">
    <citation type="submission" date="2018-06" db="EMBL/GenBank/DDBJ databases">
        <title>Extensive metabolic versatility and redundancy in microbially diverse, dynamic hydrothermal sediments.</title>
        <authorList>
            <person name="Dombrowski N."/>
            <person name="Teske A."/>
            <person name="Baker B.J."/>
        </authorList>
    </citation>
    <scope>NUCLEOTIDE SEQUENCE [LARGE SCALE GENOMIC DNA]</scope>
    <source>
        <strain evidence="1">B34_G17</strain>
    </source>
</reference>
<dbReference type="AlphaFoldDB" id="A0A497ETI8"/>
<name>A0A497ETI8_9CREN</name>
<evidence type="ECO:0000313" key="1">
    <source>
        <dbReference type="EMBL" id="RLE50342.1"/>
    </source>
</evidence>
<comment type="caution">
    <text evidence="1">The sequence shown here is derived from an EMBL/GenBank/DDBJ whole genome shotgun (WGS) entry which is preliminary data.</text>
</comment>
<sequence>MKGLSTIVGEAMLVALAVIVALAVSVSIQSNVSSYVERSELANTLVVSHKNSSFINFLVFHNGGDPATLTGSACFIFENGSSTAPQLTILYNGESQTFNGSFKLDELFKFGDTLIVKVNCSSYDKGVLHLAISDLDSVLVDVEVAWP</sequence>